<reference evidence="1" key="1">
    <citation type="submission" date="2020-05" db="EMBL/GenBank/DDBJ databases">
        <authorList>
            <person name="Chiriac C."/>
            <person name="Salcher M."/>
            <person name="Ghai R."/>
            <person name="Kavagutti S V."/>
        </authorList>
    </citation>
    <scope>NUCLEOTIDE SEQUENCE</scope>
</reference>
<dbReference type="AlphaFoldDB" id="A0A6J5Z7M0"/>
<dbReference type="EMBL" id="CAESAB010000021">
    <property type="protein sequence ID" value="CAB4337486.1"/>
    <property type="molecule type" value="Genomic_DNA"/>
</dbReference>
<sequence length="121" mass="13250">MKLRVSLALFLAFLIGLANPSASVASAGYYPTYKGEVLRVEACLPIGTVFPLKLQLASTDAKWRTVATIAVKKKTKGTCDKGFSRMIYGWKVNVSTGGALRIWDSTTKKGFYVWPDGIEIQ</sequence>
<accession>A0A6J5Z7M0</accession>
<organism evidence="1">
    <name type="scientific">freshwater metagenome</name>
    <dbReference type="NCBI Taxonomy" id="449393"/>
    <lineage>
        <taxon>unclassified sequences</taxon>
        <taxon>metagenomes</taxon>
        <taxon>ecological metagenomes</taxon>
    </lineage>
</organism>
<proteinExistence type="predicted"/>
<protein>
    <submittedName>
        <fullName evidence="1">Unannotated protein</fullName>
    </submittedName>
</protein>
<gene>
    <name evidence="1" type="ORF">UFOPK3820_00686</name>
</gene>
<evidence type="ECO:0000313" key="1">
    <source>
        <dbReference type="EMBL" id="CAB4337486.1"/>
    </source>
</evidence>
<name>A0A6J5Z7M0_9ZZZZ</name>